<feature type="coiled-coil region" evidence="1">
    <location>
        <begin position="277"/>
        <end position="311"/>
    </location>
</feature>
<feature type="region of interest" description="Disordered" evidence="2">
    <location>
        <begin position="107"/>
        <end position="231"/>
    </location>
</feature>
<evidence type="ECO:0000256" key="2">
    <source>
        <dbReference type="SAM" id="MobiDB-lite"/>
    </source>
</evidence>
<feature type="compositionally biased region" description="Acidic residues" evidence="2">
    <location>
        <begin position="193"/>
        <end position="212"/>
    </location>
</feature>
<dbReference type="EMBL" id="JABSTR010001132">
    <property type="protein sequence ID" value="KAH9383477.1"/>
    <property type="molecule type" value="Genomic_DNA"/>
</dbReference>
<feature type="compositionally biased region" description="Polar residues" evidence="2">
    <location>
        <begin position="214"/>
        <end position="231"/>
    </location>
</feature>
<sequence length="334" mass="36795">MAGEASFRLPRRCPSNGDARFSALLPQHSFAKRHCFRYFNGRVYLNSGAAPTVFDVPGYLLKGTRNALPSVVAEPLSDDEEQGSEIVEEKSVRLRRQPIEGWDCEAQLRRSLLPPTNSTPGQRMSAESKESDGKRPIIRAFHSATRLKRLPEKLRSGDYDRDEEPAKKVPRVSPKLDDSEPRISDDEYHGSESEDLDVPEDLDEEDEFEVSDAESPTMTSSPAAVSRPTTSFTVVRSAKALQQDGKADSPAARPASITTAGTVVELYTKLSQQCAKNEELTKQLAKAHEVITKQNQNVEALQDVIDGLRRRVVAMAAKLGSDEVATDVSGDRKG</sequence>
<keyword evidence="4" id="KW-1185">Reference proteome</keyword>
<feature type="compositionally biased region" description="Basic and acidic residues" evidence="2">
    <location>
        <begin position="174"/>
        <end position="192"/>
    </location>
</feature>
<dbReference type="VEuPathDB" id="VectorBase:HLOH_047373"/>
<proteinExistence type="predicted"/>
<feature type="compositionally biased region" description="Basic and acidic residues" evidence="2">
    <location>
        <begin position="149"/>
        <end position="167"/>
    </location>
</feature>
<evidence type="ECO:0000313" key="4">
    <source>
        <dbReference type="Proteomes" id="UP000821853"/>
    </source>
</evidence>
<keyword evidence="1" id="KW-0175">Coiled coil</keyword>
<gene>
    <name evidence="3" type="ORF">HPB48_024986</name>
</gene>
<dbReference type="Proteomes" id="UP000821853">
    <property type="component" value="Unassembled WGS sequence"/>
</dbReference>
<evidence type="ECO:0000313" key="3">
    <source>
        <dbReference type="EMBL" id="KAH9383477.1"/>
    </source>
</evidence>
<dbReference type="AlphaFoldDB" id="A0A9J6H9R4"/>
<reference evidence="3 4" key="1">
    <citation type="journal article" date="2020" name="Cell">
        <title>Large-Scale Comparative Analyses of Tick Genomes Elucidate Their Genetic Diversity and Vector Capacities.</title>
        <authorList>
            <consortium name="Tick Genome and Microbiome Consortium (TIGMIC)"/>
            <person name="Jia N."/>
            <person name="Wang J."/>
            <person name="Shi W."/>
            <person name="Du L."/>
            <person name="Sun Y."/>
            <person name="Zhan W."/>
            <person name="Jiang J.F."/>
            <person name="Wang Q."/>
            <person name="Zhang B."/>
            <person name="Ji P."/>
            <person name="Bell-Sakyi L."/>
            <person name="Cui X.M."/>
            <person name="Yuan T.T."/>
            <person name="Jiang B.G."/>
            <person name="Yang W.F."/>
            <person name="Lam T.T."/>
            <person name="Chang Q.C."/>
            <person name="Ding S.J."/>
            <person name="Wang X.J."/>
            <person name="Zhu J.G."/>
            <person name="Ruan X.D."/>
            <person name="Zhao L."/>
            <person name="Wei J.T."/>
            <person name="Ye R.Z."/>
            <person name="Que T.C."/>
            <person name="Du C.H."/>
            <person name="Zhou Y.H."/>
            <person name="Cheng J.X."/>
            <person name="Dai P.F."/>
            <person name="Guo W.B."/>
            <person name="Han X.H."/>
            <person name="Huang E.J."/>
            <person name="Li L.F."/>
            <person name="Wei W."/>
            <person name="Gao Y.C."/>
            <person name="Liu J.Z."/>
            <person name="Shao H.Z."/>
            <person name="Wang X."/>
            <person name="Wang C.C."/>
            <person name="Yang T.C."/>
            <person name="Huo Q.B."/>
            <person name="Li W."/>
            <person name="Chen H.Y."/>
            <person name="Chen S.E."/>
            <person name="Zhou L.G."/>
            <person name="Ni X.B."/>
            <person name="Tian J.H."/>
            <person name="Sheng Y."/>
            <person name="Liu T."/>
            <person name="Pan Y.S."/>
            <person name="Xia L.Y."/>
            <person name="Li J."/>
            <person name="Zhao F."/>
            <person name="Cao W.C."/>
        </authorList>
    </citation>
    <scope>NUCLEOTIDE SEQUENCE [LARGE SCALE GENOMIC DNA]</scope>
    <source>
        <strain evidence="3">HaeL-2018</strain>
    </source>
</reference>
<feature type="compositionally biased region" description="Basic and acidic residues" evidence="2">
    <location>
        <begin position="126"/>
        <end position="135"/>
    </location>
</feature>
<name>A0A9J6H9R4_HAELO</name>
<accession>A0A9J6H9R4</accession>
<protein>
    <submittedName>
        <fullName evidence="3">Uncharacterized protein</fullName>
    </submittedName>
</protein>
<comment type="caution">
    <text evidence="3">The sequence shown here is derived from an EMBL/GenBank/DDBJ whole genome shotgun (WGS) entry which is preliminary data.</text>
</comment>
<organism evidence="3 4">
    <name type="scientific">Haemaphysalis longicornis</name>
    <name type="common">Bush tick</name>
    <dbReference type="NCBI Taxonomy" id="44386"/>
    <lineage>
        <taxon>Eukaryota</taxon>
        <taxon>Metazoa</taxon>
        <taxon>Ecdysozoa</taxon>
        <taxon>Arthropoda</taxon>
        <taxon>Chelicerata</taxon>
        <taxon>Arachnida</taxon>
        <taxon>Acari</taxon>
        <taxon>Parasitiformes</taxon>
        <taxon>Ixodida</taxon>
        <taxon>Ixodoidea</taxon>
        <taxon>Ixodidae</taxon>
        <taxon>Haemaphysalinae</taxon>
        <taxon>Haemaphysalis</taxon>
    </lineage>
</organism>
<evidence type="ECO:0000256" key="1">
    <source>
        <dbReference type="SAM" id="Coils"/>
    </source>
</evidence>
<dbReference type="OrthoDB" id="5982876at2759"/>